<evidence type="ECO:0000256" key="8">
    <source>
        <dbReference type="SAM" id="MobiDB-lite"/>
    </source>
</evidence>
<proteinExistence type="predicted"/>
<keyword evidence="3" id="KW-0949">S-adenosyl-L-methionine</keyword>
<organism evidence="9 10">
    <name type="scientific">Kitasatospora purpeofusca</name>
    <dbReference type="NCBI Taxonomy" id="67352"/>
    <lineage>
        <taxon>Bacteria</taxon>
        <taxon>Bacillati</taxon>
        <taxon>Actinomycetota</taxon>
        <taxon>Actinomycetes</taxon>
        <taxon>Kitasatosporales</taxon>
        <taxon>Streptomycetaceae</taxon>
        <taxon>Kitasatospora</taxon>
    </lineage>
</organism>
<feature type="region of interest" description="Disordered" evidence="8">
    <location>
        <begin position="1"/>
        <end position="23"/>
    </location>
</feature>
<dbReference type="SUPFAM" id="SSF102114">
    <property type="entry name" value="Radical SAM enzymes"/>
    <property type="match status" value="1"/>
</dbReference>
<evidence type="ECO:0000256" key="4">
    <source>
        <dbReference type="ARBA" id="ARBA00022723"/>
    </source>
</evidence>
<evidence type="ECO:0000256" key="7">
    <source>
        <dbReference type="ARBA" id="ARBA00023014"/>
    </source>
</evidence>
<protein>
    <submittedName>
        <fullName evidence="9">Lysine 2,3-aminomutase</fullName>
    </submittedName>
</protein>
<dbReference type="InterPro" id="IPR003739">
    <property type="entry name" value="Lys_aminomutase/Glu_NH3_mut"/>
</dbReference>
<dbReference type="InterPro" id="IPR013785">
    <property type="entry name" value="Aldolase_TIM"/>
</dbReference>
<keyword evidence="6" id="KW-0408">Iron</keyword>
<dbReference type="SFLD" id="SFLDG01070">
    <property type="entry name" value="PLP-dependent"/>
    <property type="match status" value="1"/>
</dbReference>
<gene>
    <name evidence="9" type="ORF">OHA16_03730</name>
</gene>
<dbReference type="Gene3D" id="3.20.20.70">
    <property type="entry name" value="Aldolase class I"/>
    <property type="match status" value="1"/>
</dbReference>
<dbReference type="InterPro" id="IPR007197">
    <property type="entry name" value="rSAM"/>
</dbReference>
<dbReference type="EMBL" id="CP108110">
    <property type="protein sequence ID" value="WUQ82168.1"/>
    <property type="molecule type" value="Genomic_DNA"/>
</dbReference>
<evidence type="ECO:0000313" key="10">
    <source>
        <dbReference type="Proteomes" id="UP001432222"/>
    </source>
</evidence>
<keyword evidence="2" id="KW-0004">4Fe-4S</keyword>
<keyword evidence="4" id="KW-0479">Metal-binding</keyword>
<dbReference type="Proteomes" id="UP001432222">
    <property type="component" value="Chromosome"/>
</dbReference>
<evidence type="ECO:0000256" key="6">
    <source>
        <dbReference type="ARBA" id="ARBA00023004"/>
    </source>
</evidence>
<comment type="cofactor">
    <cofactor evidence="1">
        <name>pyridoxal 5'-phosphate</name>
        <dbReference type="ChEBI" id="CHEBI:597326"/>
    </cofactor>
</comment>
<keyword evidence="5" id="KW-0663">Pyridoxal phosphate</keyword>
<keyword evidence="7" id="KW-0411">Iron-sulfur</keyword>
<keyword evidence="10" id="KW-1185">Reference proteome</keyword>
<dbReference type="InterPro" id="IPR058240">
    <property type="entry name" value="rSAM_sf"/>
</dbReference>
<name>A0ABZ1TT85_9ACTN</name>
<evidence type="ECO:0000256" key="2">
    <source>
        <dbReference type="ARBA" id="ARBA00022485"/>
    </source>
</evidence>
<dbReference type="RefSeq" id="WP_328953237.1">
    <property type="nucleotide sequence ID" value="NZ_CP108110.1"/>
</dbReference>
<dbReference type="SFLD" id="SFLDS00029">
    <property type="entry name" value="Radical_SAM"/>
    <property type="match status" value="1"/>
</dbReference>
<evidence type="ECO:0000256" key="5">
    <source>
        <dbReference type="ARBA" id="ARBA00022898"/>
    </source>
</evidence>
<sequence>MRTVHDRGASDAPAAGRRPKLRAVPGHRLAGLPQLAGADRRLRHEIEVVAAVLPFKVNNHVLEELIDWDRVPDDPMYRLTFPHRDMLPPEIFDRISALLTGGAPRERLAEAVAAARRALNPHPGGQLEANVPRLDGRPVPGLQHKYRETVLLFPAQGQSCHAYCGYCFRWAQFVGEPELRQSLPGPASALEYLRAHPEVSDVLVTGGDPLIMSTARLAGYLDPLLGPGTEHLRTIRLGTKALAWWPHRFTTDPDADDLLRLFERLVAAGRQVAVMAHISHPRELAAVGVRAAVARLRSTGAVIRAQAPLIRHVNDDPRVWAELWRDAVALGIVPYYLFVERDTGASSYFEVPLARAVTIYQDAVRQVSGLERTARGPVMSAGPGKVCVDGVAEIGGERVFVCRFLQAREPDRVGRPFFARYDERATWFDQLRPASFERRPWFGAGAGLAEAPAAV</sequence>
<dbReference type="PANTHER" id="PTHR30538">
    <property type="entry name" value="LYSINE 2,3-AMINOMUTASE-RELATED"/>
    <property type="match status" value="1"/>
</dbReference>
<evidence type="ECO:0000256" key="3">
    <source>
        <dbReference type="ARBA" id="ARBA00022691"/>
    </source>
</evidence>
<dbReference type="PANTHER" id="PTHR30538:SF0">
    <property type="entry name" value="L-LYSINE 2,3-AMINOMUTASE AQ_1632-RELATED"/>
    <property type="match status" value="1"/>
</dbReference>
<accession>A0ABZ1TT85</accession>
<evidence type="ECO:0000313" key="9">
    <source>
        <dbReference type="EMBL" id="WUQ82168.1"/>
    </source>
</evidence>
<reference evidence="9" key="1">
    <citation type="submission" date="2022-10" db="EMBL/GenBank/DDBJ databases">
        <title>The complete genomes of actinobacterial strains from the NBC collection.</title>
        <authorList>
            <person name="Joergensen T.S."/>
            <person name="Alvarez Arevalo M."/>
            <person name="Sterndorff E.B."/>
            <person name="Faurdal D."/>
            <person name="Vuksanovic O."/>
            <person name="Mourched A.-S."/>
            <person name="Charusanti P."/>
            <person name="Shaw S."/>
            <person name="Blin K."/>
            <person name="Weber T."/>
        </authorList>
    </citation>
    <scope>NUCLEOTIDE SEQUENCE</scope>
    <source>
        <strain evidence="9">NBC_00222</strain>
    </source>
</reference>
<evidence type="ECO:0000256" key="1">
    <source>
        <dbReference type="ARBA" id="ARBA00001933"/>
    </source>
</evidence>